<evidence type="ECO:0000313" key="3">
    <source>
        <dbReference type="EMBL" id="MEB6409339.1"/>
    </source>
</evidence>
<proteinExistence type="inferred from homology"/>
<keyword evidence="4" id="KW-1185">Reference proteome</keyword>
<name>A0ABU6DZD4_9ENTR</name>
<evidence type="ECO:0000259" key="2">
    <source>
        <dbReference type="Pfam" id="PF03795"/>
    </source>
</evidence>
<dbReference type="InterPro" id="IPR005545">
    <property type="entry name" value="YCII"/>
</dbReference>
<dbReference type="PANTHER" id="PTHR37828:SF1">
    <property type="entry name" value="YCII-RELATED DOMAIN-CONTAINING PROTEIN"/>
    <property type="match status" value="1"/>
</dbReference>
<dbReference type="PANTHER" id="PTHR37828">
    <property type="entry name" value="GSR2449 PROTEIN"/>
    <property type="match status" value="1"/>
</dbReference>
<dbReference type="EMBL" id="JALLMC010000001">
    <property type="protein sequence ID" value="MEB6409339.1"/>
    <property type="molecule type" value="Genomic_DNA"/>
</dbReference>
<sequence>MSTVYIVILTYIKPHEEIDAAKPAHVEWLKKGYAEGIFLTSGRRIPRTGGVILAKCESLASLEERLREDPFQRLKLATAEIIPFEPCMKTELLDNVF</sequence>
<dbReference type="Pfam" id="PF03795">
    <property type="entry name" value="YCII"/>
    <property type="match status" value="1"/>
</dbReference>
<feature type="domain" description="YCII-related" evidence="2">
    <location>
        <begin position="6"/>
        <end position="84"/>
    </location>
</feature>
<comment type="similarity">
    <text evidence="1">Belongs to the YciI family.</text>
</comment>
<protein>
    <submittedName>
        <fullName evidence="3">YciI family protein</fullName>
    </submittedName>
</protein>
<dbReference type="RefSeq" id="WP_133294630.1">
    <property type="nucleotide sequence ID" value="NZ_JAGSJL010000075.1"/>
</dbReference>
<dbReference type="Gene3D" id="3.30.70.1060">
    <property type="entry name" value="Dimeric alpha+beta barrel"/>
    <property type="match status" value="1"/>
</dbReference>
<accession>A0ABU6DZD4</accession>
<evidence type="ECO:0000313" key="4">
    <source>
        <dbReference type="Proteomes" id="UP001306510"/>
    </source>
</evidence>
<dbReference type="Proteomes" id="UP001306510">
    <property type="component" value="Unassembled WGS sequence"/>
</dbReference>
<dbReference type="InterPro" id="IPR011008">
    <property type="entry name" value="Dimeric_a/b-barrel"/>
</dbReference>
<evidence type="ECO:0000256" key="1">
    <source>
        <dbReference type="ARBA" id="ARBA00007689"/>
    </source>
</evidence>
<organism evidence="3 4">
    <name type="scientific">Enterobacter vonholyi</name>
    <dbReference type="NCBI Taxonomy" id="2797505"/>
    <lineage>
        <taxon>Bacteria</taxon>
        <taxon>Pseudomonadati</taxon>
        <taxon>Pseudomonadota</taxon>
        <taxon>Gammaproteobacteria</taxon>
        <taxon>Enterobacterales</taxon>
        <taxon>Enterobacteriaceae</taxon>
        <taxon>Enterobacter</taxon>
    </lineage>
</organism>
<gene>
    <name evidence="3" type="ORF">MXM28_06460</name>
</gene>
<comment type="caution">
    <text evidence="3">The sequence shown here is derived from an EMBL/GenBank/DDBJ whole genome shotgun (WGS) entry which is preliminary data.</text>
</comment>
<reference evidence="3 4" key="1">
    <citation type="submission" date="2022-04" db="EMBL/GenBank/DDBJ databases">
        <title>Whole genome surviellance of AMR bacteria from Assam, India: One Health Study.</title>
        <authorList>
            <person name="Mendem S.K."/>
            <person name="Rakshit O."/>
            <person name="Murugesan D."/>
            <person name="Shome R."/>
            <person name="Raisen C."/>
            <person name="Holmes M.A."/>
            <person name="Saikia K."/>
            <person name="Shome B.R."/>
        </authorList>
    </citation>
    <scope>NUCLEOTIDE SEQUENCE [LARGE SCALE GENOMIC DNA]</scope>
    <source>
        <strain evidence="3 4">MGG-11lp</strain>
    </source>
</reference>
<dbReference type="SUPFAM" id="SSF54909">
    <property type="entry name" value="Dimeric alpha+beta barrel"/>
    <property type="match status" value="1"/>
</dbReference>